<dbReference type="EMBL" id="QJNS01000044">
    <property type="protein sequence ID" value="RYO91177.1"/>
    <property type="molecule type" value="Genomic_DNA"/>
</dbReference>
<comment type="caution">
    <text evidence="3">The sequence shown here is derived from an EMBL/GenBank/DDBJ whole genome shotgun (WGS) entry which is preliminary data.</text>
</comment>
<keyword evidence="2" id="KW-0812">Transmembrane</keyword>
<reference evidence="3 4" key="1">
    <citation type="submission" date="2018-06" db="EMBL/GenBank/DDBJ databases">
        <title>Complete Genomes of Monosporascus.</title>
        <authorList>
            <person name="Robinson A.J."/>
            <person name="Natvig D.O."/>
        </authorList>
    </citation>
    <scope>NUCLEOTIDE SEQUENCE [LARGE SCALE GENOMIC DNA]</scope>
    <source>
        <strain evidence="3 4">CBS 609.92</strain>
    </source>
</reference>
<feature type="compositionally biased region" description="Polar residues" evidence="1">
    <location>
        <begin position="241"/>
        <end position="260"/>
    </location>
</feature>
<keyword evidence="2" id="KW-1133">Transmembrane helix</keyword>
<feature type="transmembrane region" description="Helical" evidence="2">
    <location>
        <begin position="190"/>
        <end position="214"/>
    </location>
</feature>
<feature type="region of interest" description="Disordered" evidence="1">
    <location>
        <begin position="221"/>
        <end position="269"/>
    </location>
</feature>
<dbReference type="Proteomes" id="UP000294003">
    <property type="component" value="Unassembled WGS sequence"/>
</dbReference>
<keyword evidence="2" id="KW-0472">Membrane</keyword>
<evidence type="ECO:0000256" key="1">
    <source>
        <dbReference type="SAM" id="MobiDB-lite"/>
    </source>
</evidence>
<protein>
    <submittedName>
        <fullName evidence="3">Uncharacterized protein</fullName>
    </submittedName>
</protein>
<accession>A0ABY0HI80</accession>
<name>A0ABY0HI80_9PEZI</name>
<keyword evidence="4" id="KW-1185">Reference proteome</keyword>
<evidence type="ECO:0000313" key="3">
    <source>
        <dbReference type="EMBL" id="RYO91177.1"/>
    </source>
</evidence>
<sequence length="335" mass="36201">MNPNRLPETHGNVVTSWMPLGSGRPANSECADLRWNYHSDIIAAWDPGYGNDSAQIQPPPSALDRWIVPKIIIPPPRTSKTPRLTGRLSGFEYNGMIESQGTTGQCTSRVAAGQDVTYMGRGENGAWITRSSRMNTATTVVGVQINGWKFADETAASTPSTGSCSLPGSFETTPANPCSQSEAFGNSAKIGIGVGVSLGLTGLVALGAGLLMMYRARKAARSMPPPPSITKDFSDGGGPISRSQLSLSRTPALQERNNPTEMPDSRTKALPQDWSSYPAEQYPTEQPLYHSYAVTVPHGEMEGTAGYIPHETPHTRTELEGEFERNIKVLYRPQH</sequence>
<gene>
    <name evidence="3" type="ORF">DL762_002344</name>
</gene>
<organism evidence="3 4">
    <name type="scientific">Monosporascus cannonballus</name>
    <dbReference type="NCBI Taxonomy" id="155416"/>
    <lineage>
        <taxon>Eukaryota</taxon>
        <taxon>Fungi</taxon>
        <taxon>Dikarya</taxon>
        <taxon>Ascomycota</taxon>
        <taxon>Pezizomycotina</taxon>
        <taxon>Sordariomycetes</taxon>
        <taxon>Xylariomycetidae</taxon>
        <taxon>Xylariales</taxon>
        <taxon>Xylariales incertae sedis</taxon>
        <taxon>Monosporascus</taxon>
    </lineage>
</organism>
<proteinExistence type="predicted"/>
<evidence type="ECO:0000256" key="2">
    <source>
        <dbReference type="SAM" id="Phobius"/>
    </source>
</evidence>
<evidence type="ECO:0000313" key="4">
    <source>
        <dbReference type="Proteomes" id="UP000294003"/>
    </source>
</evidence>